<keyword evidence="8" id="KW-1185">Reference proteome</keyword>
<organism evidence="7 8">
    <name type="scientific">Deinococcus cellulosilyticus (strain DSM 18568 / NBRC 106333 / KACC 11606 / 5516J-15)</name>
    <dbReference type="NCBI Taxonomy" id="1223518"/>
    <lineage>
        <taxon>Bacteria</taxon>
        <taxon>Thermotogati</taxon>
        <taxon>Deinococcota</taxon>
        <taxon>Deinococci</taxon>
        <taxon>Deinococcales</taxon>
        <taxon>Deinococcaceae</taxon>
        <taxon>Deinococcus</taxon>
    </lineage>
</organism>
<evidence type="ECO:0000313" key="7">
    <source>
        <dbReference type="EMBL" id="GEM45966.1"/>
    </source>
</evidence>
<dbReference type="EMBL" id="BJXB01000005">
    <property type="protein sequence ID" value="GEM45966.1"/>
    <property type="molecule type" value="Genomic_DNA"/>
</dbReference>
<sequence>MRRRIDEYVIREILPLLMAGMLVVVLLLLIAVFIEVLGPILAKGANPLLVGKLIAYSIPEAVGRGLPIALLFAVLIAMTRLAADSEIKSALAGGISPRRLMSPVMVLSVVVALVSFLNVALFVPRSTEQALQTQRDILLDNPRVLVKEGTVFKDALNRAIYIDEILPGNQLRGVQVIQLNTAEPPRELISAERGILENSTGTIVLYDGQRVTYRDAKPVTIASFKEARLPVQDLQATFTGGLKSVLVNQTIQELWTRVKQARDQGFPAYAENTALQRKFAEPAAAIAFGFFAVTLALYSFRSGTNVGLVWVLSLTFLYYATWSVFRVMGENGALPPVIAAWAPDALYVLAGLGLLVVTARR</sequence>
<dbReference type="RefSeq" id="WP_246130590.1">
    <property type="nucleotide sequence ID" value="NZ_BJXB01000005.1"/>
</dbReference>
<accession>A0A511N0R1</accession>
<keyword evidence="4 6" id="KW-1133">Transmembrane helix</keyword>
<reference evidence="7 8" key="1">
    <citation type="submission" date="2019-07" db="EMBL/GenBank/DDBJ databases">
        <title>Whole genome shotgun sequence of Deinococcus cellulosilyticus NBRC 106333.</title>
        <authorList>
            <person name="Hosoyama A."/>
            <person name="Uohara A."/>
            <person name="Ohji S."/>
            <person name="Ichikawa N."/>
        </authorList>
    </citation>
    <scope>NUCLEOTIDE SEQUENCE [LARGE SCALE GENOMIC DNA]</scope>
    <source>
        <strain evidence="7 8">NBRC 106333</strain>
    </source>
</reference>
<comment type="subcellular location">
    <subcellularLocation>
        <location evidence="1">Cell membrane</location>
        <topology evidence="1">Multi-pass membrane protein</topology>
    </subcellularLocation>
</comment>
<feature type="transmembrane region" description="Helical" evidence="6">
    <location>
        <begin position="337"/>
        <end position="357"/>
    </location>
</feature>
<evidence type="ECO:0000256" key="3">
    <source>
        <dbReference type="ARBA" id="ARBA00022692"/>
    </source>
</evidence>
<evidence type="ECO:0000313" key="8">
    <source>
        <dbReference type="Proteomes" id="UP000321306"/>
    </source>
</evidence>
<feature type="transmembrane region" description="Helical" evidence="6">
    <location>
        <begin position="12"/>
        <end position="41"/>
    </location>
</feature>
<name>A0A511N0R1_DEIC1</name>
<dbReference type="InterPro" id="IPR005495">
    <property type="entry name" value="LptG/LptF_permease"/>
</dbReference>
<dbReference type="PANTHER" id="PTHR33529:SF6">
    <property type="entry name" value="YJGP_YJGQ FAMILY PERMEASE"/>
    <property type="match status" value="1"/>
</dbReference>
<keyword evidence="2" id="KW-1003">Cell membrane</keyword>
<dbReference type="Pfam" id="PF03739">
    <property type="entry name" value="LptF_LptG"/>
    <property type="match status" value="1"/>
</dbReference>
<feature type="transmembrane region" description="Helical" evidence="6">
    <location>
        <begin position="282"/>
        <end position="300"/>
    </location>
</feature>
<evidence type="ECO:0000256" key="1">
    <source>
        <dbReference type="ARBA" id="ARBA00004651"/>
    </source>
</evidence>
<proteinExistence type="predicted"/>
<keyword evidence="5 6" id="KW-0472">Membrane</keyword>
<protein>
    <submittedName>
        <fullName evidence="7">Permease</fullName>
    </submittedName>
</protein>
<evidence type="ECO:0000256" key="6">
    <source>
        <dbReference type="SAM" id="Phobius"/>
    </source>
</evidence>
<feature type="transmembrane region" description="Helical" evidence="6">
    <location>
        <begin position="307"/>
        <end position="325"/>
    </location>
</feature>
<dbReference type="GO" id="GO:0015920">
    <property type="term" value="P:lipopolysaccharide transport"/>
    <property type="evidence" value="ECO:0007669"/>
    <property type="project" value="TreeGrafter"/>
</dbReference>
<dbReference type="AlphaFoldDB" id="A0A511N0R1"/>
<dbReference type="GO" id="GO:0043190">
    <property type="term" value="C:ATP-binding cassette (ABC) transporter complex"/>
    <property type="evidence" value="ECO:0007669"/>
    <property type="project" value="TreeGrafter"/>
</dbReference>
<evidence type="ECO:0000256" key="4">
    <source>
        <dbReference type="ARBA" id="ARBA00022989"/>
    </source>
</evidence>
<dbReference type="Proteomes" id="UP000321306">
    <property type="component" value="Unassembled WGS sequence"/>
</dbReference>
<feature type="transmembrane region" description="Helical" evidence="6">
    <location>
        <begin position="104"/>
        <end position="123"/>
    </location>
</feature>
<evidence type="ECO:0000256" key="2">
    <source>
        <dbReference type="ARBA" id="ARBA00022475"/>
    </source>
</evidence>
<comment type="caution">
    <text evidence="7">The sequence shown here is derived from an EMBL/GenBank/DDBJ whole genome shotgun (WGS) entry which is preliminary data.</text>
</comment>
<keyword evidence="3 6" id="KW-0812">Transmembrane</keyword>
<dbReference type="PANTHER" id="PTHR33529">
    <property type="entry name" value="SLR0882 PROTEIN-RELATED"/>
    <property type="match status" value="1"/>
</dbReference>
<feature type="transmembrane region" description="Helical" evidence="6">
    <location>
        <begin position="61"/>
        <end position="83"/>
    </location>
</feature>
<gene>
    <name evidence="7" type="ORF">DC3_16010</name>
</gene>
<evidence type="ECO:0000256" key="5">
    <source>
        <dbReference type="ARBA" id="ARBA00023136"/>
    </source>
</evidence>